<dbReference type="GO" id="GO:0003677">
    <property type="term" value="F:DNA binding"/>
    <property type="evidence" value="ECO:0007669"/>
    <property type="project" value="UniProtKB-KW"/>
</dbReference>
<dbReference type="PANTHER" id="PTHR42927:SF1">
    <property type="entry name" value="HELICASE SUPERFAMILY 1 AND 2 DOMAIN-CONTAINING PROTEIN"/>
    <property type="match status" value="1"/>
</dbReference>
<accession>A0A135YYQ4</accession>
<organism evidence="2 3">
    <name type="scientific">Peptostreptococcus anaerobius</name>
    <dbReference type="NCBI Taxonomy" id="1261"/>
    <lineage>
        <taxon>Bacteria</taxon>
        <taxon>Bacillati</taxon>
        <taxon>Bacillota</taxon>
        <taxon>Clostridia</taxon>
        <taxon>Peptostreptococcales</taxon>
        <taxon>Peptostreptococcaceae</taxon>
        <taxon>Peptostreptococcus</taxon>
    </lineage>
</organism>
<dbReference type="SMART" id="SM00487">
    <property type="entry name" value="DEXDc"/>
    <property type="match status" value="1"/>
</dbReference>
<evidence type="ECO:0000259" key="1">
    <source>
        <dbReference type="PROSITE" id="PS51192"/>
    </source>
</evidence>
<dbReference type="Gene3D" id="3.40.50.300">
    <property type="entry name" value="P-loop containing nucleotide triphosphate hydrolases"/>
    <property type="match status" value="3"/>
</dbReference>
<dbReference type="SUPFAM" id="SSF52540">
    <property type="entry name" value="P-loop containing nucleoside triphosphate hydrolases"/>
    <property type="match status" value="1"/>
</dbReference>
<dbReference type="InterPro" id="IPR055180">
    <property type="entry name" value="HsdR_RecA-like_helicase_dom_2"/>
</dbReference>
<proteinExistence type="predicted"/>
<protein>
    <submittedName>
        <fullName evidence="2">Type I site-specific deoxyribonuclease, HsdR family</fullName>
    </submittedName>
</protein>
<dbReference type="REBASE" id="170109">
    <property type="entry name" value="Pan8628AORF174P"/>
</dbReference>
<evidence type="ECO:0000313" key="2">
    <source>
        <dbReference type="EMBL" id="KXI14546.1"/>
    </source>
</evidence>
<gene>
    <name evidence="2" type="ORF">HMPREF3195_00176</name>
</gene>
<name>A0A135YYQ4_9FIRM</name>
<dbReference type="PATRIC" id="fig|1261.5.peg.180"/>
<dbReference type="GO" id="GO:0005524">
    <property type="term" value="F:ATP binding"/>
    <property type="evidence" value="ECO:0007669"/>
    <property type="project" value="UniProtKB-KW"/>
</dbReference>
<dbReference type="GO" id="GO:0009307">
    <property type="term" value="P:DNA restriction-modification system"/>
    <property type="evidence" value="ECO:0007669"/>
    <property type="project" value="UniProtKB-KW"/>
</dbReference>
<dbReference type="GO" id="GO:0009035">
    <property type="term" value="F:type I site-specific deoxyribonuclease activity"/>
    <property type="evidence" value="ECO:0007669"/>
    <property type="project" value="UniProtKB-EC"/>
</dbReference>
<dbReference type="STRING" id="1261.HMPREF3195_00176"/>
<dbReference type="InterPro" id="IPR040980">
    <property type="entry name" value="SWI2_SNF2"/>
</dbReference>
<dbReference type="Pfam" id="PF22679">
    <property type="entry name" value="T1R_D3-like"/>
    <property type="match status" value="1"/>
</dbReference>
<dbReference type="EMBL" id="LSQZ01000005">
    <property type="protein sequence ID" value="KXI14546.1"/>
    <property type="molecule type" value="Genomic_DNA"/>
</dbReference>
<dbReference type="InterPro" id="IPR014001">
    <property type="entry name" value="Helicase_ATP-bd"/>
</dbReference>
<dbReference type="Pfam" id="PF04313">
    <property type="entry name" value="HSDR_N"/>
    <property type="match status" value="1"/>
</dbReference>
<dbReference type="InterPro" id="IPR007409">
    <property type="entry name" value="Restrct_endonuc_type1_HsdR_N"/>
</dbReference>
<dbReference type="AlphaFoldDB" id="A0A135YYQ4"/>
<dbReference type="PROSITE" id="PS51192">
    <property type="entry name" value="HELICASE_ATP_BIND_1"/>
    <property type="match status" value="1"/>
</dbReference>
<sequence length="1002" mass="116070">MTIKGGQLKEKEDFQKLILDYLENENGYVRRDSKAFNAGFAMDTEMLFEFLNKTQSDEIEVLRKLYGEQIEDTIINYLNNEINKDYRSLIDVLKNGIEFDTGVKLNLMYRKPATSFNKEAMINYSKNIFSVMEEVYYKKDERIDLVIFLNGLAIVTFELKCNTSGQNYEDAIRQYKFERDFKTRLFKFKSGAIVNFAMDLFEVYMTTQLKGSSTFFLPFNKGSGYGIESGKGNPHNENGLDVSYMWEDILSKETLLYLIDKIIYLKREKKKDEKTGKYKKSETLIFPRYHQFNAVRKLVQDIRINETSRNYLIEHSAGSGKTNTIAWLSHRLASLHNSKDEVIFDTICVITDRIVVDRQLQDAVMGLEHKEGLIKVMDDKCTSHDLAKALNGNTKIIVTTIHKFMYIKDIVDNLKEKNFAIIIDEAHSSTSGAAMESVSYTLSSLVMVAEGKPPYEVVDEETLQDKIEKEIQRSGKPDNVSMIAFTATPKFTTLQLFGNMNSEGKKTSFDLYSMKQAIEEGFILDPLKNYVTYKTYFKVNKIVDSDPELDTIAAKRKIVKYIELHDTNISQKVEIIIEHFKYNVMHELDGRAKAMVVTSSRQSAVKYKNAFVEYINKHNYTGIQALVAFSGKVNLDGKEYTESVMNGMDESKLVDAFDTDLYQVLLVANKYQTGFDQPKLCAMYVDKRLRGVNAVQTLSRLNRIYPGYDKKTFIIDFKNDYDDIQKAFEPYYTETILGETITPSAIREVEKQIFQYNFLDYDDIELFNRYLYQDKRNSKEKSKMWSLLGKSLEIINKNEDLTKLGIRSTIRRFLRFYGFLIQATRYQAVDLHKKYNFLSYLIKEIEIGKMGNDFDIADKITVDNFKQKKTGESESSLESKPEIKAPTPNEVYFEEQVKEKLSKIIDEINLKYNKNFDFDVATKSALQVRDLLLKNTKLKDSANSNTINDFSFAYYDAVQDALMEGYEQNMDLFSVLLKDDKMNKDLMGVFLEDVYNNLHVLR</sequence>
<reference evidence="2 3" key="1">
    <citation type="submission" date="2016-02" db="EMBL/GenBank/DDBJ databases">
        <authorList>
            <person name="Wen L."/>
            <person name="He K."/>
            <person name="Yang H."/>
        </authorList>
    </citation>
    <scope>NUCLEOTIDE SEQUENCE [LARGE SCALE GENOMIC DNA]</scope>
    <source>
        <strain evidence="2 3">MJR8628A</strain>
    </source>
</reference>
<dbReference type="InterPro" id="IPR027417">
    <property type="entry name" value="P-loop_NTPase"/>
</dbReference>
<dbReference type="RefSeq" id="WP_061101584.1">
    <property type="nucleotide sequence ID" value="NZ_JAWGSK010000043.1"/>
</dbReference>
<dbReference type="Proteomes" id="UP000070326">
    <property type="component" value="Unassembled WGS sequence"/>
</dbReference>
<feature type="domain" description="Helicase ATP-binding" evidence="1">
    <location>
        <begin position="302"/>
        <end position="507"/>
    </location>
</feature>
<evidence type="ECO:0000313" key="3">
    <source>
        <dbReference type="Proteomes" id="UP000070326"/>
    </source>
</evidence>
<comment type="caution">
    <text evidence="2">The sequence shown here is derived from an EMBL/GenBank/DDBJ whole genome shotgun (WGS) entry which is preliminary data.</text>
</comment>
<dbReference type="Gene3D" id="3.90.1570.50">
    <property type="match status" value="1"/>
</dbReference>
<dbReference type="Pfam" id="PF18766">
    <property type="entry name" value="SWI2_SNF2"/>
    <property type="match status" value="1"/>
</dbReference>
<dbReference type="PANTHER" id="PTHR42927">
    <property type="entry name" value="HELICASE SUPERFAMILY 1 AND 2 DOMAIN-CONTAINING PROTEIN"/>
    <property type="match status" value="1"/>
</dbReference>